<dbReference type="Proteomes" id="UP000190341">
    <property type="component" value="Unassembled WGS sequence"/>
</dbReference>
<dbReference type="OrthoDB" id="6028287at2"/>
<evidence type="ECO:0008006" key="4">
    <source>
        <dbReference type="Google" id="ProtNLM"/>
    </source>
</evidence>
<dbReference type="STRING" id="428993.SAMN06296058_1397"/>
<proteinExistence type="predicted"/>
<feature type="transmembrane region" description="Helical" evidence="1">
    <location>
        <begin position="104"/>
        <end position="126"/>
    </location>
</feature>
<sequence>MPFLIIPLALLLILLLAVILLPVSLVQRFRYGRARRRAWPWLVSFNAWFLLGASAVFLLVSALMQWWFPHNLMQAGLGWLAGVALGIVALWLTRYERAVDGLYYTPNVWLVLSLTLLVAGRLLVSVVQIFRQGSAWWSGQHLTGDWHAGLVAVAGLLLGYALSYQWGLRRRLRRLAPPFSSKPFTDKATTKTKGPRGPFV</sequence>
<dbReference type="InterPro" id="IPR058247">
    <property type="entry name" value="DUF1453"/>
</dbReference>
<feature type="transmembrane region" description="Helical" evidence="1">
    <location>
        <begin position="6"/>
        <end position="26"/>
    </location>
</feature>
<name>A0A1T5K612_9GAMM</name>
<accession>A0A1T5K612</accession>
<keyword evidence="1" id="KW-1133">Transmembrane helix</keyword>
<keyword evidence="1" id="KW-0472">Membrane</keyword>
<keyword evidence="1" id="KW-0812">Transmembrane</keyword>
<dbReference type="AlphaFoldDB" id="A0A1T5K612"/>
<feature type="transmembrane region" description="Helical" evidence="1">
    <location>
        <begin position="38"/>
        <end position="60"/>
    </location>
</feature>
<dbReference type="Pfam" id="PF07301">
    <property type="entry name" value="DUF1453"/>
    <property type="match status" value="1"/>
</dbReference>
<feature type="transmembrane region" description="Helical" evidence="1">
    <location>
        <begin position="146"/>
        <end position="164"/>
    </location>
</feature>
<evidence type="ECO:0000313" key="3">
    <source>
        <dbReference type="Proteomes" id="UP000190341"/>
    </source>
</evidence>
<evidence type="ECO:0000256" key="1">
    <source>
        <dbReference type="SAM" id="Phobius"/>
    </source>
</evidence>
<organism evidence="2 3">
    <name type="scientific">Pseudoxanthomonas indica</name>
    <dbReference type="NCBI Taxonomy" id="428993"/>
    <lineage>
        <taxon>Bacteria</taxon>
        <taxon>Pseudomonadati</taxon>
        <taxon>Pseudomonadota</taxon>
        <taxon>Gammaproteobacteria</taxon>
        <taxon>Lysobacterales</taxon>
        <taxon>Lysobacteraceae</taxon>
        <taxon>Pseudoxanthomonas</taxon>
    </lineage>
</organism>
<dbReference type="EMBL" id="FUZV01000001">
    <property type="protein sequence ID" value="SKC59063.1"/>
    <property type="molecule type" value="Genomic_DNA"/>
</dbReference>
<gene>
    <name evidence="2" type="ORF">SAMN06296058_1397</name>
</gene>
<reference evidence="2 3" key="1">
    <citation type="submission" date="2017-02" db="EMBL/GenBank/DDBJ databases">
        <authorList>
            <person name="Peterson S.W."/>
        </authorList>
    </citation>
    <scope>NUCLEOTIDE SEQUENCE [LARGE SCALE GENOMIC DNA]</scope>
    <source>
        <strain evidence="2 3">P15</strain>
    </source>
</reference>
<feature type="transmembrane region" description="Helical" evidence="1">
    <location>
        <begin position="72"/>
        <end position="92"/>
    </location>
</feature>
<protein>
    <recommendedName>
        <fullName evidence="4">DUF1453 domain-containing protein</fullName>
    </recommendedName>
</protein>
<dbReference type="RefSeq" id="WP_079723703.1">
    <property type="nucleotide sequence ID" value="NZ_BMCL01000002.1"/>
</dbReference>
<evidence type="ECO:0000313" key="2">
    <source>
        <dbReference type="EMBL" id="SKC59063.1"/>
    </source>
</evidence>
<keyword evidence="3" id="KW-1185">Reference proteome</keyword>